<dbReference type="PANTHER" id="PTHR34975">
    <property type="entry name" value="SPORE GERMINATION PROTEIN A2"/>
    <property type="match status" value="1"/>
</dbReference>
<dbReference type="STRING" id="1321606.SAMD00020551_2476"/>
<keyword evidence="5 8" id="KW-0812">Transmembrane</keyword>
<comment type="similarity">
    <text evidence="2">Belongs to the amino acid-polyamine-organocation (APC) superfamily. Spore germination protein (SGP) (TC 2.A.3.9) family.</text>
</comment>
<feature type="transmembrane region" description="Helical" evidence="8">
    <location>
        <begin position="12"/>
        <end position="32"/>
    </location>
</feature>
<feature type="transmembrane region" description="Helical" evidence="8">
    <location>
        <begin position="189"/>
        <end position="209"/>
    </location>
</feature>
<feature type="transmembrane region" description="Helical" evidence="8">
    <location>
        <begin position="148"/>
        <end position="169"/>
    </location>
</feature>
<feature type="transmembrane region" description="Helical" evidence="8">
    <location>
        <begin position="221"/>
        <end position="241"/>
    </location>
</feature>
<evidence type="ECO:0000256" key="8">
    <source>
        <dbReference type="SAM" id="Phobius"/>
    </source>
</evidence>
<gene>
    <name evidence="9" type="ORF">SAMD00020551_2476</name>
</gene>
<dbReference type="AlphaFoldDB" id="A0A0A8X5M1"/>
<sequence>MQQPVPERLQVSPFLVLYLIMSMQIGIGVLGYQRIIAKDAGYDAWISVLAAGLSIHIIIWMIYKICGTVEGDIVAANAYVFGKKIGNVISSVFIFYLLIFALAVLRTFIEVIQVWMFPEISTFWYSLVFLLLSVYIVFGGFRTVTGIAFFCIVLPSYLLLTFGFALKYAEYRNLLPIFDHSLKEFATSAYNMSLTYIGFEIPLFFYPFIKDAPKSQKWAHLGVFLTTIIYTVLAIITFTYFSEAQLAKSIWATLEMWKIVSMPFVERFEYIGIANWNLIILPNICIALWGGSMILKRAYKLRQKKGVILLALICLVAVSFFDTRAKINLLNDWTAKIGFAVTYVYIPILFIATLIAKKVKNKNEN</sequence>
<dbReference type="RefSeq" id="WP_041966086.1">
    <property type="nucleotide sequence ID" value="NZ_BASE01000054.1"/>
</dbReference>
<proteinExistence type="inferred from homology"/>
<comment type="subcellular location">
    <subcellularLocation>
        <location evidence="1">Membrane</location>
        <topology evidence="1">Multi-pass membrane protein</topology>
    </subcellularLocation>
</comment>
<dbReference type="Pfam" id="PF03845">
    <property type="entry name" value="Spore_permease"/>
    <property type="match status" value="1"/>
</dbReference>
<dbReference type="GO" id="GO:0016020">
    <property type="term" value="C:membrane"/>
    <property type="evidence" value="ECO:0007669"/>
    <property type="project" value="UniProtKB-SubCell"/>
</dbReference>
<keyword evidence="6 8" id="KW-1133">Transmembrane helix</keyword>
<feature type="transmembrane region" description="Helical" evidence="8">
    <location>
        <begin position="337"/>
        <end position="356"/>
    </location>
</feature>
<evidence type="ECO:0000256" key="2">
    <source>
        <dbReference type="ARBA" id="ARBA00007998"/>
    </source>
</evidence>
<dbReference type="PANTHER" id="PTHR34975:SF2">
    <property type="entry name" value="SPORE GERMINATION PROTEIN A2"/>
    <property type="match status" value="1"/>
</dbReference>
<comment type="caution">
    <text evidence="9">The sequence shown here is derived from an EMBL/GenBank/DDBJ whole genome shotgun (WGS) entry which is preliminary data.</text>
</comment>
<keyword evidence="7 8" id="KW-0472">Membrane</keyword>
<feature type="transmembrane region" description="Helical" evidence="8">
    <location>
        <begin position="44"/>
        <end position="63"/>
    </location>
</feature>
<evidence type="ECO:0000256" key="6">
    <source>
        <dbReference type="ARBA" id="ARBA00022989"/>
    </source>
</evidence>
<dbReference type="NCBIfam" id="TIGR00912">
    <property type="entry name" value="2A0309"/>
    <property type="match status" value="1"/>
</dbReference>
<evidence type="ECO:0000256" key="7">
    <source>
        <dbReference type="ARBA" id="ARBA00023136"/>
    </source>
</evidence>
<evidence type="ECO:0000256" key="3">
    <source>
        <dbReference type="ARBA" id="ARBA00022448"/>
    </source>
</evidence>
<keyword evidence="3" id="KW-0813">Transport</keyword>
<evidence type="ECO:0000256" key="1">
    <source>
        <dbReference type="ARBA" id="ARBA00004141"/>
    </source>
</evidence>
<reference evidence="9 10" key="1">
    <citation type="submission" date="2013-06" db="EMBL/GenBank/DDBJ databases">
        <title>Whole genome shotgun sequence of Bacillus selenatarsenatis SF-1.</title>
        <authorList>
            <person name="Kuroda M."/>
            <person name="Sei K."/>
            <person name="Yamashita M."/>
            <person name="Ike M."/>
        </authorList>
    </citation>
    <scope>NUCLEOTIDE SEQUENCE [LARGE SCALE GENOMIC DNA]</scope>
    <source>
        <strain evidence="9 10">SF-1</strain>
    </source>
</reference>
<evidence type="ECO:0000313" key="10">
    <source>
        <dbReference type="Proteomes" id="UP000031014"/>
    </source>
</evidence>
<feature type="transmembrane region" description="Helical" evidence="8">
    <location>
        <begin position="93"/>
        <end position="117"/>
    </location>
</feature>
<protein>
    <submittedName>
        <fullName evidence="9">Spore germination protein</fullName>
    </submittedName>
</protein>
<dbReference type="EMBL" id="BASE01000054">
    <property type="protein sequence ID" value="GAM14327.1"/>
    <property type="molecule type" value="Genomic_DNA"/>
</dbReference>
<dbReference type="InterPro" id="IPR004761">
    <property type="entry name" value="Spore_GerAB"/>
</dbReference>
<dbReference type="Gene3D" id="1.20.1740.10">
    <property type="entry name" value="Amino acid/polyamine transporter I"/>
    <property type="match status" value="1"/>
</dbReference>
<evidence type="ECO:0000256" key="4">
    <source>
        <dbReference type="ARBA" id="ARBA00022544"/>
    </source>
</evidence>
<dbReference type="Proteomes" id="UP000031014">
    <property type="component" value="Unassembled WGS sequence"/>
</dbReference>
<organism evidence="9 10">
    <name type="scientific">Mesobacillus selenatarsenatis (strain DSM 18680 / JCM 14380 / FERM P-15431 / SF-1)</name>
    <dbReference type="NCBI Taxonomy" id="1321606"/>
    <lineage>
        <taxon>Bacteria</taxon>
        <taxon>Bacillati</taxon>
        <taxon>Bacillota</taxon>
        <taxon>Bacilli</taxon>
        <taxon>Bacillales</taxon>
        <taxon>Bacillaceae</taxon>
        <taxon>Mesobacillus</taxon>
    </lineage>
</organism>
<accession>A0A0A8X5M1</accession>
<dbReference type="GO" id="GO:0009847">
    <property type="term" value="P:spore germination"/>
    <property type="evidence" value="ECO:0007669"/>
    <property type="project" value="InterPro"/>
</dbReference>
<keyword evidence="4" id="KW-0309">Germination</keyword>
<evidence type="ECO:0000313" key="9">
    <source>
        <dbReference type="EMBL" id="GAM14327.1"/>
    </source>
</evidence>
<feature type="transmembrane region" description="Helical" evidence="8">
    <location>
        <begin position="307"/>
        <end position="325"/>
    </location>
</feature>
<feature type="transmembrane region" description="Helical" evidence="8">
    <location>
        <begin position="123"/>
        <end position="141"/>
    </location>
</feature>
<evidence type="ECO:0000256" key="5">
    <source>
        <dbReference type="ARBA" id="ARBA00022692"/>
    </source>
</evidence>
<name>A0A0A8X5M1_MESS1</name>
<dbReference type="OrthoDB" id="2380240at2"/>
<feature type="transmembrane region" description="Helical" evidence="8">
    <location>
        <begin position="273"/>
        <end position="295"/>
    </location>
</feature>
<keyword evidence="10" id="KW-1185">Reference proteome</keyword>